<dbReference type="AlphaFoldDB" id="M4HXB5"/>
<keyword evidence="1" id="KW-0489">Methyltransferase</keyword>
<accession>M4HXB5</accession>
<name>M4HXB5_9PROT</name>
<protein>
    <submittedName>
        <fullName evidence="4">Biotin synthesis protein BioC</fullName>
    </submittedName>
</protein>
<keyword evidence="2" id="KW-0808">Transferase</keyword>
<feature type="region of interest" description="Disordered" evidence="3">
    <location>
        <begin position="279"/>
        <end position="306"/>
    </location>
</feature>
<dbReference type="GO" id="GO:0008168">
    <property type="term" value="F:methyltransferase activity"/>
    <property type="evidence" value="ECO:0007669"/>
    <property type="project" value="UniProtKB-KW"/>
</dbReference>
<evidence type="ECO:0000256" key="3">
    <source>
        <dbReference type="SAM" id="MobiDB-lite"/>
    </source>
</evidence>
<dbReference type="PANTHER" id="PTHR13090">
    <property type="entry name" value="ARGININE-HYDROXYLASE NDUFAF5, MITOCHONDRIAL"/>
    <property type="match status" value="1"/>
</dbReference>
<dbReference type="EMBL" id="JX523955">
    <property type="protein sequence ID" value="AFT64108.1"/>
    <property type="molecule type" value="Genomic_DNA"/>
</dbReference>
<dbReference type="InterPro" id="IPR029063">
    <property type="entry name" value="SAM-dependent_MTases_sf"/>
</dbReference>
<sequence>MHTQHNLAKGALMSEHTLFDRKLIAQRRMTALKRAQEGADFLMKAAAADLQDRLEFISREFDCGVDLGGHTGHIFEALKASGKIKHLLRADLFDADPNLSEPDLILDDAVLPFAPESLDLIVSSLNLQMLDDLPGTLVQIKRALKPDGLFLGLLLGTDTLAELRDCLMRAEMEVSKGVSPRVIPFADTRDLGGLLQRAGFALPVTDIDRLTVRYDTMFDLIRDLRAMGATNPLKERLKTPTSKKVFMKAAEIYARDYSDADGRIRATFTFASLSGWAPHESQQKPLKPGSAKHSLAEALGTKEIKS</sequence>
<proteinExistence type="predicted"/>
<reference evidence="4" key="1">
    <citation type="journal article" date="2013" name="Mar. Drugs">
        <title>Assessing the effectiveness of functional genetic screens for the identification of bioactive metabolites.</title>
        <authorList>
            <person name="Penesyan A."/>
            <person name="Ballestriero F."/>
            <person name="Daim M."/>
            <person name="Kjelleberg S."/>
            <person name="Thomas T."/>
            <person name="Egan S."/>
        </authorList>
    </citation>
    <scope>NUCLEOTIDE SEQUENCE</scope>
    <source>
        <strain evidence="4">D323</strain>
    </source>
</reference>
<dbReference type="GO" id="GO:0032259">
    <property type="term" value="P:methylation"/>
    <property type="evidence" value="ECO:0007669"/>
    <property type="project" value="UniProtKB-KW"/>
</dbReference>
<dbReference type="PANTHER" id="PTHR13090:SF1">
    <property type="entry name" value="ARGININE-HYDROXYLASE NDUFAF5, MITOCHONDRIAL"/>
    <property type="match status" value="1"/>
</dbReference>
<dbReference type="SUPFAM" id="SSF53335">
    <property type="entry name" value="S-adenosyl-L-methionine-dependent methyltransferases"/>
    <property type="match status" value="1"/>
</dbReference>
<dbReference type="InterPro" id="IPR050602">
    <property type="entry name" value="Malonyl-ACP_OMT"/>
</dbReference>
<evidence type="ECO:0000313" key="4">
    <source>
        <dbReference type="EMBL" id="AFT64108.1"/>
    </source>
</evidence>
<dbReference type="Gene3D" id="3.40.50.150">
    <property type="entry name" value="Vaccinia Virus protein VP39"/>
    <property type="match status" value="1"/>
</dbReference>
<evidence type="ECO:0000256" key="1">
    <source>
        <dbReference type="ARBA" id="ARBA00022603"/>
    </source>
</evidence>
<evidence type="ECO:0000256" key="2">
    <source>
        <dbReference type="ARBA" id="ARBA00022679"/>
    </source>
</evidence>
<dbReference type="Pfam" id="PF13489">
    <property type="entry name" value="Methyltransf_23"/>
    <property type="match status" value="1"/>
</dbReference>
<organism evidence="4">
    <name type="scientific">alpha proteobacterium D323</name>
    <dbReference type="NCBI Taxonomy" id="649534"/>
    <lineage>
        <taxon>Bacteria</taxon>
        <taxon>Pseudomonadati</taxon>
        <taxon>Pseudomonadota</taxon>
        <taxon>Alphaproteobacteria</taxon>
    </lineage>
</organism>